<dbReference type="Gene3D" id="3.60.10.10">
    <property type="entry name" value="Endonuclease/exonuclease/phosphatase"/>
    <property type="match status" value="1"/>
</dbReference>
<gene>
    <name evidence="2" type="ORF">SSLN_LOCUS7159</name>
</gene>
<dbReference type="PANTHER" id="PTHR23227">
    <property type="entry name" value="BUCENTAUR RELATED"/>
    <property type="match status" value="1"/>
</dbReference>
<reference evidence="2 3" key="2">
    <citation type="submission" date="2018-11" db="EMBL/GenBank/DDBJ databases">
        <authorList>
            <consortium name="Pathogen Informatics"/>
        </authorList>
    </citation>
    <scope>NUCLEOTIDE SEQUENCE [LARGE SCALE GENOMIC DNA]</scope>
    <source>
        <strain evidence="2 3">NST_G2</strain>
    </source>
</reference>
<evidence type="ECO:0000313" key="4">
    <source>
        <dbReference type="WBParaSite" id="SSLN_0000739401-mRNA-1"/>
    </source>
</evidence>
<evidence type="ECO:0000256" key="1">
    <source>
        <dbReference type="SAM" id="SignalP"/>
    </source>
</evidence>
<keyword evidence="1" id="KW-0732">Signal</keyword>
<proteinExistence type="predicted"/>
<dbReference type="SUPFAM" id="SSF56219">
    <property type="entry name" value="DNase I-like"/>
    <property type="match status" value="1"/>
</dbReference>
<dbReference type="Proteomes" id="UP000275846">
    <property type="component" value="Unassembled WGS sequence"/>
</dbReference>
<protein>
    <submittedName>
        <fullName evidence="4">Endo/exonuclease/phosphatase domain-containing protein</fullName>
    </submittedName>
</protein>
<dbReference type="STRING" id="70667.A0A183SSG1"/>
<dbReference type="InterPro" id="IPR027124">
    <property type="entry name" value="Swc5/CFDP1/2"/>
</dbReference>
<evidence type="ECO:0000313" key="3">
    <source>
        <dbReference type="Proteomes" id="UP000275846"/>
    </source>
</evidence>
<feature type="signal peptide" evidence="1">
    <location>
        <begin position="1"/>
        <end position="22"/>
    </location>
</feature>
<accession>A0A183SSG1</accession>
<dbReference type="EMBL" id="UYSU01034014">
    <property type="protein sequence ID" value="VDL93544.1"/>
    <property type="molecule type" value="Genomic_DNA"/>
</dbReference>
<dbReference type="InterPro" id="IPR036691">
    <property type="entry name" value="Endo/exonu/phosph_ase_sf"/>
</dbReference>
<evidence type="ECO:0000313" key="2">
    <source>
        <dbReference type="EMBL" id="VDL93544.1"/>
    </source>
</evidence>
<keyword evidence="3" id="KW-1185">Reference proteome</keyword>
<organism evidence="4">
    <name type="scientific">Schistocephalus solidus</name>
    <name type="common">Tapeworm</name>
    <dbReference type="NCBI Taxonomy" id="70667"/>
    <lineage>
        <taxon>Eukaryota</taxon>
        <taxon>Metazoa</taxon>
        <taxon>Spiralia</taxon>
        <taxon>Lophotrochozoa</taxon>
        <taxon>Platyhelminthes</taxon>
        <taxon>Cestoda</taxon>
        <taxon>Eucestoda</taxon>
        <taxon>Diphyllobothriidea</taxon>
        <taxon>Diphyllobothriidae</taxon>
        <taxon>Schistocephalus</taxon>
    </lineage>
</organism>
<dbReference type="AlphaFoldDB" id="A0A183SSG1"/>
<sequence length="249" mass="27219">MRPAAVFPLCALVVLCFGGVLSIMGRCDHRTQKLVFIGGGASIVSGTPQKLKMRSKISLNLGIPTAESLARQWSLVSVYSGQPEVEIHDAWVAFAIRNDIVGRPPCLPQGINYRLMSLRLPLRGDKFATIIRVYTPPMTSSDAAKDKFYEDLHALVANVPKADKLIGLGDFNARVGRDHAAWQGVLGPHGLGNCNDNGLLLRTCAEHRLLLTKTFFRLLTRERLGECTLGRGAGSCWTMFSSVGEIDRT</sequence>
<feature type="chain" id="PRO_5043141273" evidence="1">
    <location>
        <begin position="23"/>
        <end position="249"/>
    </location>
</feature>
<dbReference type="WBParaSite" id="SSLN_0000739401-mRNA-1">
    <property type="protein sequence ID" value="SSLN_0000739401-mRNA-1"/>
    <property type="gene ID" value="SSLN_0000739401"/>
</dbReference>
<reference evidence="4" key="1">
    <citation type="submission" date="2016-06" db="UniProtKB">
        <authorList>
            <consortium name="WormBaseParasite"/>
        </authorList>
    </citation>
    <scope>IDENTIFICATION</scope>
</reference>
<name>A0A183SSG1_SCHSO</name>
<dbReference type="PANTHER" id="PTHR23227:SF84">
    <property type="entry name" value="ENDONUCLEASE_EXONUCLEASE_PHOSPHATASE DOMAIN-CONTAINING PROTEIN"/>
    <property type="match status" value="1"/>
</dbReference>